<protein>
    <recommendedName>
        <fullName evidence="3">LysR substrate-binding domain-containing protein</fullName>
    </recommendedName>
</protein>
<gene>
    <name evidence="1" type="ORF">ACFQDL_21545</name>
</gene>
<dbReference type="Proteomes" id="UP001596422">
    <property type="component" value="Unassembled WGS sequence"/>
</dbReference>
<dbReference type="EMBL" id="JBHSWE010000001">
    <property type="protein sequence ID" value="MFC6672363.1"/>
    <property type="molecule type" value="Genomic_DNA"/>
</dbReference>
<name>A0ABW2A4R4_9GAMM</name>
<dbReference type="RefSeq" id="WP_379910807.1">
    <property type="nucleotide sequence ID" value="NZ_JBHSWE010000001.1"/>
</dbReference>
<keyword evidence="2" id="KW-1185">Reference proteome</keyword>
<evidence type="ECO:0000313" key="1">
    <source>
        <dbReference type="EMBL" id="MFC6672363.1"/>
    </source>
</evidence>
<evidence type="ECO:0000313" key="2">
    <source>
        <dbReference type="Proteomes" id="UP001596422"/>
    </source>
</evidence>
<accession>A0ABW2A4R4</accession>
<organism evidence="1 2">
    <name type="scientific">Marinobacterium aestuariivivens</name>
    <dbReference type="NCBI Taxonomy" id="1698799"/>
    <lineage>
        <taxon>Bacteria</taxon>
        <taxon>Pseudomonadati</taxon>
        <taxon>Pseudomonadota</taxon>
        <taxon>Gammaproteobacteria</taxon>
        <taxon>Oceanospirillales</taxon>
        <taxon>Oceanospirillaceae</taxon>
        <taxon>Marinobacterium</taxon>
    </lineage>
</organism>
<reference evidence="2" key="1">
    <citation type="journal article" date="2019" name="Int. J. Syst. Evol. Microbiol.">
        <title>The Global Catalogue of Microorganisms (GCM) 10K type strain sequencing project: providing services to taxonomists for standard genome sequencing and annotation.</title>
        <authorList>
            <consortium name="The Broad Institute Genomics Platform"/>
            <consortium name="The Broad Institute Genome Sequencing Center for Infectious Disease"/>
            <person name="Wu L."/>
            <person name="Ma J."/>
        </authorList>
    </citation>
    <scope>NUCLEOTIDE SEQUENCE [LARGE SCALE GENOMIC DNA]</scope>
    <source>
        <strain evidence="2">NBRC 111756</strain>
    </source>
</reference>
<comment type="caution">
    <text evidence="1">The sequence shown here is derived from an EMBL/GenBank/DDBJ whole genome shotgun (WGS) entry which is preliminary data.</text>
</comment>
<proteinExistence type="predicted"/>
<sequence>MKLFDLVLDSGNSFYLVYPKGRQLSYGMKAFRDWVLDTLHHDAPVSGIDV</sequence>
<evidence type="ECO:0008006" key="3">
    <source>
        <dbReference type="Google" id="ProtNLM"/>
    </source>
</evidence>